<dbReference type="SUPFAM" id="SSF52540">
    <property type="entry name" value="P-loop containing nucleoside triphosphate hydrolases"/>
    <property type="match status" value="1"/>
</dbReference>
<dbReference type="OrthoDB" id="2913746at2759"/>
<feature type="domain" description="MACPF" evidence="1">
    <location>
        <begin position="651"/>
        <end position="718"/>
    </location>
</feature>
<proteinExistence type="predicted"/>
<keyword evidence="3" id="KW-1185">Reference proteome</keyword>
<dbReference type="InterPro" id="IPR020864">
    <property type="entry name" value="MACPF"/>
</dbReference>
<sequence length="888" mass="98801">MPWWTIRREVVECDYPGDPRKRRVIFVNLNSREKQAKLPEIEKFVEQQRRVKKISADENSIGGMLYLPTAADDESKHFPFDRSSRFLGATGHDLFRKLLVVRSSSDNGQQWPWNDLIDAGMRIVEFDGTHESAWSAGMPTVAALSSASSTEAAVGDKPSQTLAFNTCQDDDEGVPLDLGARAYTEAGHIAGRHAHQAVILTVGHSGHGKSKTINRLIGRNLLEIGKVTLGSTTKVIQRVSVLLPVKEKGVTVKIAFDDTPGLEDTTFGDRATNASLMRRYREQYFPENTLSLPDHRRQTYPNVILLVAAWNSITPDAHNDPEHFTSALGKSMYNLQFSGLVDRERPNVLVVVTKSLSFWNQFVDCKGVEQMNAQWRLEADKRIAIIADLQRKVFPKLTLWRTVFVENGGGMDMRAEYSILPNGELSHQNLFEAIRDVIASPGQLAGFDPAGLHALCFLSGAEPFDLASKAETEILVQRSTETMMDSEVITIPHSHVPSFGAMRRGFAPSGPYVGSDLPGMDGAEPLASEAQTEVLVEKSAEAATDSEIIAMHYSHAPSDRIRELTDTYLGVTYDPIRGSFGRSCVLTLKPSDVRFTLGSGNQTQQFVHMEDIQEDKRNTAKRLNCEFDIGDVAGLTAHYSSSSALRSVMTRKSQLYLHHHAIAEVRIASPTPRLSQEFLGLIERLPPWSEESKEQYYEFFSNYGTHVVLRLVLGGILRLVSFSRQDTKEHARGRGSIEQKSPVLDRLGAKVGAALRGSLDTGTSRCNKEHNITMFCDGGDAVASQLTHVLEAQFSVFQSHLSSFSPCLLPGWTDVRRQWIEELDKDAVLCPDHDDTEYRWIHTLGGLTKDQESDLRAASQCYLTSSYTITNRRCKEDLPPPQQPSESP</sequence>
<dbReference type="Proteomes" id="UP000620124">
    <property type="component" value="Unassembled WGS sequence"/>
</dbReference>
<evidence type="ECO:0000259" key="1">
    <source>
        <dbReference type="Pfam" id="PF01823"/>
    </source>
</evidence>
<protein>
    <submittedName>
        <fullName evidence="2">Protein hedgehog</fullName>
    </submittedName>
</protein>
<evidence type="ECO:0000313" key="2">
    <source>
        <dbReference type="EMBL" id="KAF7335075.1"/>
    </source>
</evidence>
<evidence type="ECO:0000313" key="3">
    <source>
        <dbReference type="Proteomes" id="UP000620124"/>
    </source>
</evidence>
<accession>A0A8H6X6P8</accession>
<dbReference type="AlphaFoldDB" id="A0A8H6X6P8"/>
<reference evidence="2" key="1">
    <citation type="submission" date="2020-05" db="EMBL/GenBank/DDBJ databases">
        <title>Mycena genomes resolve the evolution of fungal bioluminescence.</title>
        <authorList>
            <person name="Tsai I.J."/>
        </authorList>
    </citation>
    <scope>NUCLEOTIDE SEQUENCE</scope>
    <source>
        <strain evidence="2">CCC161011</strain>
    </source>
</reference>
<dbReference type="Gene3D" id="3.40.50.300">
    <property type="entry name" value="P-loop containing nucleotide triphosphate hydrolases"/>
    <property type="match status" value="1"/>
</dbReference>
<dbReference type="Pfam" id="PF01823">
    <property type="entry name" value="MACPF"/>
    <property type="match status" value="1"/>
</dbReference>
<comment type="caution">
    <text evidence="2">The sequence shown here is derived from an EMBL/GenBank/DDBJ whole genome shotgun (WGS) entry which is preliminary data.</text>
</comment>
<gene>
    <name evidence="2" type="ORF">MVEN_02258000</name>
</gene>
<dbReference type="EMBL" id="JACAZI010000025">
    <property type="protein sequence ID" value="KAF7335075.1"/>
    <property type="molecule type" value="Genomic_DNA"/>
</dbReference>
<name>A0A8H6X6P8_9AGAR</name>
<organism evidence="2 3">
    <name type="scientific">Mycena venus</name>
    <dbReference type="NCBI Taxonomy" id="2733690"/>
    <lineage>
        <taxon>Eukaryota</taxon>
        <taxon>Fungi</taxon>
        <taxon>Dikarya</taxon>
        <taxon>Basidiomycota</taxon>
        <taxon>Agaricomycotina</taxon>
        <taxon>Agaricomycetes</taxon>
        <taxon>Agaricomycetidae</taxon>
        <taxon>Agaricales</taxon>
        <taxon>Marasmiineae</taxon>
        <taxon>Mycenaceae</taxon>
        <taxon>Mycena</taxon>
    </lineage>
</organism>
<dbReference type="InterPro" id="IPR027417">
    <property type="entry name" value="P-loop_NTPase"/>
</dbReference>